<name>A0A0J9XDU5_GEOCN</name>
<dbReference type="CDD" id="cd01743">
    <property type="entry name" value="GATase1_Anthranilate_Synthase"/>
    <property type="match status" value="1"/>
</dbReference>
<dbReference type="UniPathway" id="UPA00077">
    <property type="reaction ID" value="UER00149"/>
</dbReference>
<evidence type="ECO:0000256" key="5">
    <source>
        <dbReference type="ARBA" id="ARBA00022679"/>
    </source>
</evidence>
<dbReference type="InterPro" id="IPR010117">
    <property type="entry name" value="PabB_fungal"/>
</dbReference>
<dbReference type="InterPro" id="IPR017926">
    <property type="entry name" value="GATASE"/>
</dbReference>
<dbReference type="InterPro" id="IPR029062">
    <property type="entry name" value="Class_I_gatase-like"/>
</dbReference>
<accession>A0A0J9XDU5</accession>
<dbReference type="Pfam" id="PF04715">
    <property type="entry name" value="Anth_synt_I_N"/>
    <property type="match status" value="1"/>
</dbReference>
<evidence type="ECO:0000256" key="6">
    <source>
        <dbReference type="ARBA" id="ARBA00022909"/>
    </source>
</evidence>
<dbReference type="GO" id="GO:0008153">
    <property type="term" value="P:4-aminobenzoate biosynthetic process"/>
    <property type="evidence" value="ECO:0007669"/>
    <property type="project" value="TreeGrafter"/>
</dbReference>
<protein>
    <recommendedName>
        <fullName evidence="4">aminodeoxychorismate synthase</fullName>
        <ecNumber evidence="4">2.6.1.85</ecNumber>
    </recommendedName>
    <alternativeName>
        <fullName evidence="8">Para-aminobenzoate synthase</fullName>
    </alternativeName>
    <alternativeName>
        <fullName evidence="9">p-aminobenzoic acid synthase</fullName>
    </alternativeName>
</protein>
<dbReference type="Proteomes" id="UP000242525">
    <property type="component" value="Unassembled WGS sequence"/>
</dbReference>
<dbReference type="PRINTS" id="PR00099">
    <property type="entry name" value="CPSGATASE"/>
</dbReference>
<keyword evidence="14" id="KW-1185">Reference proteome</keyword>
<feature type="domain" description="Chorismate-utilising enzyme C-terminal" evidence="11">
    <location>
        <begin position="487"/>
        <end position="760"/>
    </location>
</feature>
<reference evidence="13" key="1">
    <citation type="submission" date="2014-03" db="EMBL/GenBank/DDBJ databases">
        <authorList>
            <person name="Casaregola S."/>
        </authorList>
    </citation>
    <scope>NUCLEOTIDE SEQUENCE [LARGE SCALE GENOMIC DNA]</scope>
    <source>
        <strain evidence="13">CLIB 918</strain>
    </source>
</reference>
<dbReference type="InterPro" id="IPR006805">
    <property type="entry name" value="Anth_synth_I_N"/>
</dbReference>
<dbReference type="NCBIfam" id="TIGR00566">
    <property type="entry name" value="trpG_papA"/>
    <property type="match status" value="1"/>
</dbReference>
<keyword evidence="5" id="KW-0808">Transferase</keyword>
<dbReference type="Gene3D" id="3.60.120.10">
    <property type="entry name" value="Anthranilate synthase"/>
    <property type="match status" value="1"/>
</dbReference>
<dbReference type="EC" id="2.6.1.85" evidence="4"/>
<dbReference type="InterPro" id="IPR019999">
    <property type="entry name" value="Anth_synth_I-like"/>
</dbReference>
<organism evidence="13 14">
    <name type="scientific">Geotrichum candidum</name>
    <name type="common">Oospora lactis</name>
    <name type="synonym">Dipodascus geotrichum</name>
    <dbReference type="NCBI Taxonomy" id="1173061"/>
    <lineage>
        <taxon>Eukaryota</taxon>
        <taxon>Fungi</taxon>
        <taxon>Dikarya</taxon>
        <taxon>Ascomycota</taxon>
        <taxon>Saccharomycotina</taxon>
        <taxon>Dipodascomycetes</taxon>
        <taxon>Dipodascales</taxon>
        <taxon>Dipodascaceae</taxon>
        <taxon>Geotrichum</taxon>
    </lineage>
</organism>
<feature type="domain" description="Glutamine amidotransferase" evidence="10">
    <location>
        <begin position="8"/>
        <end position="211"/>
    </location>
</feature>
<dbReference type="GO" id="GO:0046656">
    <property type="term" value="P:folic acid biosynthetic process"/>
    <property type="evidence" value="ECO:0007669"/>
    <property type="project" value="UniProtKB-KW"/>
</dbReference>
<evidence type="ECO:0000256" key="3">
    <source>
        <dbReference type="ARBA" id="ARBA00005970"/>
    </source>
</evidence>
<comment type="similarity">
    <text evidence="3">In the C-terminal section; belongs to the anthranilate synthase component I family.</text>
</comment>
<evidence type="ECO:0000259" key="11">
    <source>
        <dbReference type="Pfam" id="PF00425"/>
    </source>
</evidence>
<keyword evidence="7" id="KW-0315">Glutamine amidotransferase</keyword>
<evidence type="ECO:0000256" key="2">
    <source>
        <dbReference type="ARBA" id="ARBA00005009"/>
    </source>
</evidence>
<dbReference type="SUPFAM" id="SSF52317">
    <property type="entry name" value="Class I glutamine amidotransferase-like"/>
    <property type="match status" value="1"/>
</dbReference>
<evidence type="ECO:0000313" key="13">
    <source>
        <dbReference type="EMBL" id="CDO55692.1"/>
    </source>
</evidence>
<dbReference type="STRING" id="1173061.A0A0J9XDU5"/>
<comment type="caution">
    <text evidence="13">The sequence shown here is derived from an EMBL/GenBank/DDBJ whole genome shotgun (WGS) entry which is preliminary data.</text>
</comment>
<keyword evidence="6" id="KW-0289">Folate biosynthesis</keyword>
<evidence type="ECO:0000256" key="8">
    <source>
        <dbReference type="ARBA" id="ARBA00031329"/>
    </source>
</evidence>
<evidence type="ECO:0000256" key="9">
    <source>
        <dbReference type="ARBA" id="ARBA00031904"/>
    </source>
</evidence>
<proteinExistence type="inferred from homology"/>
<dbReference type="GO" id="GO:0046820">
    <property type="term" value="F:4-amino-4-deoxychorismate synthase activity"/>
    <property type="evidence" value="ECO:0007669"/>
    <property type="project" value="UniProtKB-EC"/>
</dbReference>
<dbReference type="Gene3D" id="3.40.50.880">
    <property type="match status" value="1"/>
</dbReference>
<evidence type="ECO:0000256" key="1">
    <source>
        <dbReference type="ARBA" id="ARBA00001000"/>
    </source>
</evidence>
<evidence type="ECO:0000259" key="10">
    <source>
        <dbReference type="Pfam" id="PF00117"/>
    </source>
</evidence>
<feature type="domain" description="Anthranilate synthase component I N-terminal" evidence="12">
    <location>
        <begin position="275"/>
        <end position="430"/>
    </location>
</feature>
<evidence type="ECO:0000256" key="7">
    <source>
        <dbReference type="ARBA" id="ARBA00022962"/>
    </source>
</evidence>
<dbReference type="InterPro" id="IPR015890">
    <property type="entry name" value="Chorismate_C"/>
</dbReference>
<dbReference type="PANTHER" id="PTHR11236:SF18">
    <property type="entry name" value="AMINODEOXYCHORISMATE SYNTHASE"/>
    <property type="match status" value="1"/>
</dbReference>
<dbReference type="GO" id="GO:0046654">
    <property type="term" value="P:tetrahydrofolate biosynthetic process"/>
    <property type="evidence" value="ECO:0007669"/>
    <property type="project" value="UniProtKB-UniPathway"/>
</dbReference>
<dbReference type="Pfam" id="PF00425">
    <property type="entry name" value="Chorismate_bind"/>
    <property type="match status" value="1"/>
</dbReference>
<dbReference type="GO" id="GO:0000162">
    <property type="term" value="P:L-tryptophan biosynthetic process"/>
    <property type="evidence" value="ECO:0007669"/>
    <property type="project" value="TreeGrafter"/>
</dbReference>
<sequence>MSSTQKILLIDSYDSFSLNLSTLIENATGAEVVTIHSDSVDSGLLISRYLPLFDAVVIGPGPGSPDNPEDVGVLPSLFALEERDLIPIFGVCLGFQSLVLAFGGKIARLPEPKHGQVDFIRHSGDDLFKGIDKAIPVESVRYHSLHATPGEVSPIQSLGWTTDIISDKETGTSSNIDILMAGKHQTFPFWGVQYHPESICSLHGDAVFKNFWDMANAWRTENNRNSVFDPEVYQELKSLHSIKPNPLPRTVESVYHASLNYDSIDLNQYNPHLTVQICDELTNQNQHFTLLNSAAHPGRWSIIGLLEPGQTNCITYYTTHNPNLVYTHKYTGHKVTPTNGTELDESGIWGYLSKYMAPKIQAFKSIENTIGASFCGGLVGYISYEVSQEKNPASLLKPLSKNGEIPYPDVNLVDIERLLIVDSQDKKLYIVSLIDEKENGWFTKIKSIVNATIKKPADELIDSIPSSCMGYFKDSTVAKPKVEIPNKAHYIQRILEAQEELRAGNSYELCLTAQTTITLPVTPTYKLTPWDLYKVLYKKNPAPYSCLMDFQTGSTLVGSSPERFMSWNKEGICEFRPIKGTVKKSPTVTFESASAILNTPKERGENLMIVDLIRHDLNTLLKNVRLEKLMGVEEYETVYQLVSVIQGDLKVEEESHNVDQYGGFDVLVHSLPPGSMTGAPKIRSVEILHELEDLNPRGIYSGVSGYWSVFDEGDWSVVIRSAFKYDCEQTEGGDMWRIGAGGAITILSDPQDEWDEMSIKLSSALQAFE</sequence>
<dbReference type="PROSITE" id="PS51273">
    <property type="entry name" value="GATASE_TYPE_1"/>
    <property type="match status" value="1"/>
</dbReference>
<comment type="catalytic activity">
    <reaction evidence="1">
        <text>chorismate + L-glutamine = 4-amino-4-deoxychorismate + L-glutamate</text>
        <dbReference type="Rhea" id="RHEA:11672"/>
        <dbReference type="ChEBI" id="CHEBI:29748"/>
        <dbReference type="ChEBI" id="CHEBI:29985"/>
        <dbReference type="ChEBI" id="CHEBI:58359"/>
        <dbReference type="ChEBI" id="CHEBI:58406"/>
        <dbReference type="EC" id="2.6.1.85"/>
    </reaction>
</comment>
<dbReference type="AlphaFoldDB" id="A0A0J9XDU5"/>
<dbReference type="GO" id="GO:0005737">
    <property type="term" value="C:cytoplasm"/>
    <property type="evidence" value="ECO:0007669"/>
    <property type="project" value="TreeGrafter"/>
</dbReference>
<evidence type="ECO:0000259" key="12">
    <source>
        <dbReference type="Pfam" id="PF04715"/>
    </source>
</evidence>
<dbReference type="PRINTS" id="PR00096">
    <property type="entry name" value="GATASE"/>
</dbReference>
<evidence type="ECO:0000313" key="14">
    <source>
        <dbReference type="Proteomes" id="UP000242525"/>
    </source>
</evidence>
<comment type="pathway">
    <text evidence="2">Cofactor biosynthesis; tetrahydrofolate biosynthesis; 4-aminobenzoate from chorismate: step 1/2.</text>
</comment>
<dbReference type="Pfam" id="PF00117">
    <property type="entry name" value="GATase"/>
    <property type="match status" value="1"/>
</dbReference>
<dbReference type="PRINTS" id="PR00097">
    <property type="entry name" value="ANTSNTHASEII"/>
</dbReference>
<dbReference type="EMBL" id="CCBN010000012">
    <property type="protein sequence ID" value="CDO55692.1"/>
    <property type="molecule type" value="Genomic_DNA"/>
</dbReference>
<dbReference type="SUPFAM" id="SSF56322">
    <property type="entry name" value="ADC synthase"/>
    <property type="match status" value="1"/>
</dbReference>
<evidence type="ECO:0000256" key="4">
    <source>
        <dbReference type="ARBA" id="ARBA00013139"/>
    </source>
</evidence>
<dbReference type="PANTHER" id="PTHR11236">
    <property type="entry name" value="AMINOBENZOATE/ANTHRANILATE SYNTHASE"/>
    <property type="match status" value="1"/>
</dbReference>
<dbReference type="InterPro" id="IPR006221">
    <property type="entry name" value="TrpG/PapA_dom"/>
</dbReference>
<dbReference type="OrthoDB" id="64220at2759"/>
<gene>
    <name evidence="13" type="ORF">BN980_GECA12s00978g</name>
</gene>
<dbReference type="InterPro" id="IPR005801">
    <property type="entry name" value="ADC_synthase"/>
</dbReference>
<dbReference type="NCBIfam" id="TIGR01823">
    <property type="entry name" value="PabB-fungal"/>
    <property type="match status" value="1"/>
</dbReference>